<dbReference type="InterPro" id="IPR008030">
    <property type="entry name" value="NmrA-like"/>
</dbReference>
<accession>A0A9W9GBQ0</accession>
<dbReference type="InterPro" id="IPR045312">
    <property type="entry name" value="PCBER-like"/>
</dbReference>
<protein>
    <recommendedName>
        <fullName evidence="3">NmrA-like domain-containing protein</fullName>
    </recommendedName>
</protein>
<evidence type="ECO:0000256" key="2">
    <source>
        <dbReference type="ARBA" id="ARBA00023002"/>
    </source>
</evidence>
<dbReference type="CDD" id="cd05259">
    <property type="entry name" value="PCBER_SDR_a"/>
    <property type="match status" value="1"/>
</dbReference>
<dbReference type="InterPro" id="IPR051609">
    <property type="entry name" value="NmrA/Isoflavone_reductase-like"/>
</dbReference>
<dbReference type="SUPFAM" id="SSF51735">
    <property type="entry name" value="NAD(P)-binding Rossmann-fold domains"/>
    <property type="match status" value="1"/>
</dbReference>
<dbReference type="EMBL" id="JAPQKH010000001">
    <property type="protein sequence ID" value="KAJ5115918.1"/>
    <property type="molecule type" value="Genomic_DNA"/>
</dbReference>
<feature type="domain" description="NmrA-like" evidence="3">
    <location>
        <begin position="6"/>
        <end position="238"/>
    </location>
</feature>
<dbReference type="Gene3D" id="3.90.25.10">
    <property type="entry name" value="UDP-galactose 4-epimerase, domain 1"/>
    <property type="match status" value="1"/>
</dbReference>
<dbReference type="Gene3D" id="3.40.50.720">
    <property type="entry name" value="NAD(P)-binding Rossmann-like Domain"/>
    <property type="match status" value="1"/>
</dbReference>
<evidence type="ECO:0000313" key="4">
    <source>
        <dbReference type="EMBL" id="KAJ5115918.1"/>
    </source>
</evidence>
<proteinExistence type="predicted"/>
<dbReference type="Pfam" id="PF05368">
    <property type="entry name" value="NmrA"/>
    <property type="match status" value="1"/>
</dbReference>
<keyword evidence="1" id="KW-0521">NADP</keyword>
<name>A0A9W9GBQ0_9EURO</name>
<organism evidence="4 5">
    <name type="scientific">Penicillium angulare</name>
    <dbReference type="NCBI Taxonomy" id="116970"/>
    <lineage>
        <taxon>Eukaryota</taxon>
        <taxon>Fungi</taxon>
        <taxon>Dikarya</taxon>
        <taxon>Ascomycota</taxon>
        <taxon>Pezizomycotina</taxon>
        <taxon>Eurotiomycetes</taxon>
        <taxon>Eurotiomycetidae</taxon>
        <taxon>Eurotiales</taxon>
        <taxon>Aspergillaceae</taxon>
        <taxon>Penicillium</taxon>
    </lineage>
</organism>
<dbReference type="InterPro" id="IPR036291">
    <property type="entry name" value="NAD(P)-bd_dom_sf"/>
</dbReference>
<comment type="caution">
    <text evidence="4">The sequence shown here is derived from an EMBL/GenBank/DDBJ whole genome shotgun (WGS) entry which is preliminary data.</text>
</comment>
<dbReference type="GO" id="GO:0016491">
    <property type="term" value="F:oxidoreductase activity"/>
    <property type="evidence" value="ECO:0007669"/>
    <property type="project" value="UniProtKB-KW"/>
</dbReference>
<reference evidence="4" key="1">
    <citation type="submission" date="2022-11" db="EMBL/GenBank/DDBJ databases">
        <authorList>
            <person name="Petersen C."/>
        </authorList>
    </citation>
    <scope>NUCLEOTIDE SEQUENCE</scope>
    <source>
        <strain evidence="4">IBT 30069</strain>
    </source>
</reference>
<dbReference type="Proteomes" id="UP001149165">
    <property type="component" value="Unassembled WGS sequence"/>
</dbReference>
<reference evidence="4" key="2">
    <citation type="journal article" date="2023" name="IMA Fungus">
        <title>Comparative genomic study of the Penicillium genus elucidates a diverse pangenome and 15 lateral gene transfer events.</title>
        <authorList>
            <person name="Petersen C."/>
            <person name="Sorensen T."/>
            <person name="Nielsen M.R."/>
            <person name="Sondergaard T.E."/>
            <person name="Sorensen J.L."/>
            <person name="Fitzpatrick D.A."/>
            <person name="Frisvad J.C."/>
            <person name="Nielsen K.L."/>
        </authorList>
    </citation>
    <scope>NUCLEOTIDE SEQUENCE</scope>
    <source>
        <strain evidence="4">IBT 30069</strain>
    </source>
</reference>
<evidence type="ECO:0000256" key="1">
    <source>
        <dbReference type="ARBA" id="ARBA00022857"/>
    </source>
</evidence>
<dbReference type="OrthoDB" id="9974981at2759"/>
<dbReference type="PANTHER" id="PTHR47706">
    <property type="entry name" value="NMRA-LIKE FAMILY PROTEIN"/>
    <property type="match status" value="1"/>
</dbReference>
<keyword evidence="5" id="KW-1185">Reference proteome</keyword>
<sequence length="300" mass="32341">MASILKNVVIIGGGGNIGKMVLDALISSGQFNITAIQRQESEATFSPGVKAIKSDFSDSSLEEAFKGQDAVISTVGATGFTEQQKFVDAALRAGVKRFIPSELSASSIDEAVTKLLPLFGVKTNLIDYLKSKESEGLSWTGIATSGLLDWCLTTGFLEYDLQKHTAIIWDGGDKRFSTINEKALGQSVVSVLQRPDVTKNKYLHVASLETSQNEILSALEKETGAKWSVSHVQTDEVVSAAQKQLAAGDFTGAFTLVRAMMVGNIPGLRANYVQETDLANDLLGLKFETIEETVRRVVSQ</sequence>
<gene>
    <name evidence="4" type="ORF">N7456_000266</name>
</gene>
<evidence type="ECO:0000313" key="5">
    <source>
        <dbReference type="Proteomes" id="UP001149165"/>
    </source>
</evidence>
<keyword evidence="2" id="KW-0560">Oxidoreductase</keyword>
<dbReference type="AlphaFoldDB" id="A0A9W9GBQ0"/>
<evidence type="ECO:0000259" key="3">
    <source>
        <dbReference type="Pfam" id="PF05368"/>
    </source>
</evidence>
<dbReference type="PANTHER" id="PTHR47706:SF9">
    <property type="entry name" value="NMRA-LIKE DOMAIN-CONTAINING PROTEIN-RELATED"/>
    <property type="match status" value="1"/>
</dbReference>